<organism evidence="1 2">
    <name type="scientific">Caerostris darwini</name>
    <dbReference type="NCBI Taxonomy" id="1538125"/>
    <lineage>
        <taxon>Eukaryota</taxon>
        <taxon>Metazoa</taxon>
        <taxon>Ecdysozoa</taxon>
        <taxon>Arthropoda</taxon>
        <taxon>Chelicerata</taxon>
        <taxon>Arachnida</taxon>
        <taxon>Araneae</taxon>
        <taxon>Araneomorphae</taxon>
        <taxon>Entelegynae</taxon>
        <taxon>Araneoidea</taxon>
        <taxon>Araneidae</taxon>
        <taxon>Caerostris</taxon>
    </lineage>
</organism>
<proteinExistence type="predicted"/>
<evidence type="ECO:0000313" key="2">
    <source>
        <dbReference type="Proteomes" id="UP001054837"/>
    </source>
</evidence>
<evidence type="ECO:0000313" key="1">
    <source>
        <dbReference type="EMBL" id="GIY76993.1"/>
    </source>
</evidence>
<comment type="caution">
    <text evidence="1">The sequence shown here is derived from an EMBL/GenBank/DDBJ whole genome shotgun (WGS) entry which is preliminary data.</text>
</comment>
<reference evidence="1 2" key="1">
    <citation type="submission" date="2021-06" db="EMBL/GenBank/DDBJ databases">
        <title>Caerostris darwini draft genome.</title>
        <authorList>
            <person name="Kono N."/>
            <person name="Arakawa K."/>
        </authorList>
    </citation>
    <scope>NUCLEOTIDE SEQUENCE [LARGE SCALE GENOMIC DNA]</scope>
</reference>
<protein>
    <submittedName>
        <fullName evidence="1">Uncharacterized protein</fullName>
    </submittedName>
</protein>
<keyword evidence="2" id="KW-1185">Reference proteome</keyword>
<name>A0AAV4W428_9ARAC</name>
<sequence>MVTCGPFLFQPWGDGGDNPSHRDAGERLLRIFGSGYFLLEGKGNIDPTLVREDARDDDVIELGCSPPSDLGVREGRP</sequence>
<dbReference type="EMBL" id="BPLQ01014067">
    <property type="protein sequence ID" value="GIY76993.1"/>
    <property type="molecule type" value="Genomic_DNA"/>
</dbReference>
<gene>
    <name evidence="1" type="ORF">CDAR_45781</name>
</gene>
<dbReference type="AlphaFoldDB" id="A0AAV4W428"/>
<accession>A0AAV4W428</accession>
<dbReference type="Proteomes" id="UP001054837">
    <property type="component" value="Unassembled WGS sequence"/>
</dbReference>